<dbReference type="AlphaFoldDB" id="A0A673N4I8"/>
<keyword evidence="4" id="KW-1185">Reference proteome</keyword>
<dbReference type="Ensembl" id="ENSSRHT00000100787.1">
    <property type="protein sequence ID" value="ENSSRHP00000098115.1"/>
    <property type="gene ID" value="ENSSRHG00000048190.1"/>
</dbReference>
<dbReference type="Proteomes" id="UP000472270">
    <property type="component" value="Unassembled WGS sequence"/>
</dbReference>
<proteinExistence type="predicted"/>
<dbReference type="InterPro" id="IPR037278">
    <property type="entry name" value="ARFGAP/RecO"/>
</dbReference>
<dbReference type="GO" id="GO:0005096">
    <property type="term" value="F:GTPase activator activity"/>
    <property type="evidence" value="ECO:0007669"/>
    <property type="project" value="InterPro"/>
</dbReference>
<evidence type="ECO:0000313" key="4">
    <source>
        <dbReference type="Proteomes" id="UP000472270"/>
    </source>
</evidence>
<keyword evidence="1" id="KW-0862">Zinc</keyword>
<dbReference type="InterPro" id="IPR001164">
    <property type="entry name" value="ArfGAP_dom"/>
</dbReference>
<dbReference type="InterPro" id="IPR038508">
    <property type="entry name" value="ArfGAP_dom_sf"/>
</dbReference>
<keyword evidence="1" id="KW-0479">Metal-binding</keyword>
<dbReference type="GO" id="GO:0005737">
    <property type="term" value="C:cytoplasm"/>
    <property type="evidence" value="ECO:0007669"/>
    <property type="project" value="TreeGrafter"/>
</dbReference>
<keyword evidence="1" id="KW-0863">Zinc-finger</keyword>
<dbReference type="GO" id="GO:0008270">
    <property type="term" value="F:zinc ion binding"/>
    <property type="evidence" value="ECO:0007669"/>
    <property type="project" value="UniProtKB-KW"/>
</dbReference>
<dbReference type="SUPFAM" id="SSF57863">
    <property type="entry name" value="ArfGap/RecO-like zinc finger"/>
    <property type="match status" value="1"/>
</dbReference>
<evidence type="ECO:0000256" key="1">
    <source>
        <dbReference type="PROSITE-ProRule" id="PRU00288"/>
    </source>
</evidence>
<dbReference type="PROSITE" id="PS50115">
    <property type="entry name" value="ARFGAP"/>
    <property type="match status" value="1"/>
</dbReference>
<dbReference type="PRINTS" id="PR00405">
    <property type="entry name" value="REVINTRACTNG"/>
</dbReference>
<dbReference type="GO" id="GO:0005547">
    <property type="term" value="F:phosphatidylinositol-3,4,5-trisphosphate binding"/>
    <property type="evidence" value="ECO:0007669"/>
    <property type="project" value="TreeGrafter"/>
</dbReference>
<organism evidence="3 4">
    <name type="scientific">Sinocyclocheilus rhinocerous</name>
    <dbReference type="NCBI Taxonomy" id="307959"/>
    <lineage>
        <taxon>Eukaryota</taxon>
        <taxon>Metazoa</taxon>
        <taxon>Chordata</taxon>
        <taxon>Craniata</taxon>
        <taxon>Vertebrata</taxon>
        <taxon>Euteleostomi</taxon>
        <taxon>Actinopterygii</taxon>
        <taxon>Neopterygii</taxon>
        <taxon>Teleostei</taxon>
        <taxon>Ostariophysi</taxon>
        <taxon>Cypriniformes</taxon>
        <taxon>Cyprinidae</taxon>
        <taxon>Cyprininae</taxon>
        <taxon>Sinocyclocheilus</taxon>
    </lineage>
</organism>
<reference evidence="3" key="2">
    <citation type="submission" date="2025-09" db="UniProtKB">
        <authorList>
            <consortium name="Ensembl"/>
        </authorList>
    </citation>
    <scope>IDENTIFICATION</scope>
</reference>
<name>A0A673N4I8_9TELE</name>
<dbReference type="GO" id="GO:0008360">
    <property type="term" value="P:regulation of cell shape"/>
    <property type="evidence" value="ECO:0007669"/>
    <property type="project" value="TreeGrafter"/>
</dbReference>
<evidence type="ECO:0000313" key="3">
    <source>
        <dbReference type="Ensembl" id="ENSSRHP00000098115.1"/>
    </source>
</evidence>
<feature type="domain" description="Arf-GAP" evidence="2">
    <location>
        <begin position="21"/>
        <end position="87"/>
    </location>
</feature>
<accession>A0A673N4I8</accession>
<protein>
    <recommendedName>
        <fullName evidence="2">Arf-GAP domain-containing protein</fullName>
    </recommendedName>
</protein>
<sequence length="87" mass="9504">MAFSFHLPLYVMPNKAVFISAALLCLQRPCNKVCADCGAANPEWASVNLLVVICEACAGAHRSMTLAAPLILALWIFEVYMRCGLFL</sequence>
<dbReference type="PANTHER" id="PTHR45899:SF5">
    <property type="entry name" value="ARF-GAP WITH RHO-GAP DOMAIN, ANK REPEAT AND PH DOMAIN-CONTAINING PROTEIN 1-LIKE"/>
    <property type="match status" value="1"/>
</dbReference>
<dbReference type="InterPro" id="IPR052227">
    <property type="entry name" value="Arf-Rho-GAP_ANK-PH_domain"/>
</dbReference>
<evidence type="ECO:0000259" key="2">
    <source>
        <dbReference type="PROSITE" id="PS50115"/>
    </source>
</evidence>
<reference evidence="3" key="1">
    <citation type="submission" date="2025-08" db="UniProtKB">
        <authorList>
            <consortium name="Ensembl"/>
        </authorList>
    </citation>
    <scope>IDENTIFICATION</scope>
</reference>
<dbReference type="PANTHER" id="PTHR45899">
    <property type="entry name" value="RHO GTPASE ACTIVATING PROTEIN AT 15B, ISOFORM C"/>
    <property type="match status" value="1"/>
</dbReference>
<dbReference type="Pfam" id="PF01412">
    <property type="entry name" value="ArfGap"/>
    <property type="match status" value="1"/>
</dbReference>
<dbReference type="Gene3D" id="1.10.220.150">
    <property type="entry name" value="Arf GTPase activating protein"/>
    <property type="match status" value="1"/>
</dbReference>